<dbReference type="SMART" id="SM00192">
    <property type="entry name" value="LDLa"/>
    <property type="match status" value="2"/>
</dbReference>
<evidence type="ECO:0000256" key="2">
    <source>
        <dbReference type="ARBA" id="ARBA00022692"/>
    </source>
</evidence>
<evidence type="ECO:0000256" key="9">
    <source>
        <dbReference type="PROSITE-ProRule" id="PRU00124"/>
    </source>
</evidence>
<feature type="disulfide bond" evidence="9">
    <location>
        <begin position="53"/>
        <end position="68"/>
    </location>
</feature>
<keyword evidence="2" id="KW-0812">Transmembrane</keyword>
<proteinExistence type="predicted"/>
<dbReference type="SUPFAM" id="SSF57424">
    <property type="entry name" value="LDL receptor-like module"/>
    <property type="match status" value="2"/>
</dbReference>
<keyword evidence="11" id="KW-1185">Reference proteome</keyword>
<keyword evidence="3" id="KW-0677">Repeat</keyword>
<evidence type="ECO:0000256" key="4">
    <source>
        <dbReference type="ARBA" id="ARBA00022989"/>
    </source>
</evidence>
<evidence type="ECO:0000256" key="5">
    <source>
        <dbReference type="ARBA" id="ARBA00023136"/>
    </source>
</evidence>
<evidence type="ECO:0000313" key="10">
    <source>
        <dbReference type="EMBL" id="PVD30332.1"/>
    </source>
</evidence>
<evidence type="ECO:0000313" key="11">
    <source>
        <dbReference type="Proteomes" id="UP000245119"/>
    </source>
</evidence>
<dbReference type="CDD" id="cd00112">
    <property type="entry name" value="LDLa"/>
    <property type="match status" value="2"/>
</dbReference>
<dbReference type="InterPro" id="IPR002172">
    <property type="entry name" value="LDrepeatLR_classA_rpt"/>
</dbReference>
<evidence type="ECO:0000256" key="3">
    <source>
        <dbReference type="ARBA" id="ARBA00022737"/>
    </source>
</evidence>
<dbReference type="FunFam" id="4.10.400.10:FF:000004">
    <property type="entry name" value="Low-density lipoprotein receptor-related protein 1"/>
    <property type="match status" value="1"/>
</dbReference>
<dbReference type="Proteomes" id="UP000245119">
    <property type="component" value="Linkage Group LG5"/>
</dbReference>
<protein>
    <submittedName>
        <fullName evidence="10">Uncharacterized protein</fullName>
    </submittedName>
</protein>
<dbReference type="AlphaFoldDB" id="A0A2T7PA93"/>
<accession>A0A2T7PA93</accession>
<evidence type="ECO:0000256" key="8">
    <source>
        <dbReference type="ARBA" id="ARBA00023180"/>
    </source>
</evidence>
<comment type="caution">
    <text evidence="9">Lacks conserved residue(s) required for the propagation of feature annotation.</text>
</comment>
<evidence type="ECO:0000256" key="1">
    <source>
        <dbReference type="ARBA" id="ARBA00004167"/>
    </source>
</evidence>
<dbReference type="GO" id="GO:0043235">
    <property type="term" value="C:receptor complex"/>
    <property type="evidence" value="ECO:0007669"/>
    <property type="project" value="TreeGrafter"/>
</dbReference>
<keyword evidence="6 9" id="KW-1015">Disulfide bond</keyword>
<feature type="disulfide bond" evidence="9">
    <location>
        <begin position="2"/>
        <end position="20"/>
    </location>
</feature>
<name>A0A2T7PA93_POMCA</name>
<reference evidence="10 11" key="1">
    <citation type="submission" date="2018-04" db="EMBL/GenBank/DDBJ databases">
        <title>The genome of golden apple snail Pomacea canaliculata provides insight into stress tolerance and invasive adaptation.</title>
        <authorList>
            <person name="Liu C."/>
            <person name="Liu B."/>
            <person name="Ren Y."/>
            <person name="Zhang Y."/>
            <person name="Wang H."/>
            <person name="Li S."/>
            <person name="Jiang F."/>
            <person name="Yin L."/>
            <person name="Zhang G."/>
            <person name="Qian W."/>
            <person name="Fan W."/>
        </authorList>
    </citation>
    <scope>NUCLEOTIDE SEQUENCE [LARGE SCALE GENOMIC DNA]</scope>
    <source>
        <strain evidence="10">SZHN2017</strain>
        <tissue evidence="10">Muscle</tissue>
    </source>
</reference>
<dbReference type="PROSITE" id="PS01209">
    <property type="entry name" value="LDLRA_1"/>
    <property type="match status" value="1"/>
</dbReference>
<keyword evidence="4" id="KW-1133">Transmembrane helix</keyword>
<dbReference type="STRING" id="400727.A0A2T7PA93"/>
<dbReference type="Gene3D" id="4.10.400.10">
    <property type="entry name" value="Low-density Lipoprotein Receptor"/>
    <property type="match status" value="2"/>
</dbReference>
<keyword evidence="7" id="KW-0675">Receptor</keyword>
<dbReference type="OrthoDB" id="10045365at2759"/>
<dbReference type="InterPro" id="IPR036055">
    <property type="entry name" value="LDL_receptor-like_sf"/>
</dbReference>
<dbReference type="InterPro" id="IPR051221">
    <property type="entry name" value="LDLR-related"/>
</dbReference>
<dbReference type="PROSITE" id="PS50068">
    <property type="entry name" value="LDLRA_2"/>
    <property type="match status" value="2"/>
</dbReference>
<evidence type="ECO:0000256" key="7">
    <source>
        <dbReference type="ARBA" id="ARBA00023170"/>
    </source>
</evidence>
<comment type="caution">
    <text evidence="10">The sequence shown here is derived from an EMBL/GenBank/DDBJ whole genome shotgun (WGS) entry which is preliminary data.</text>
</comment>
<dbReference type="GO" id="GO:0016324">
    <property type="term" value="C:apical plasma membrane"/>
    <property type="evidence" value="ECO:0007669"/>
    <property type="project" value="TreeGrafter"/>
</dbReference>
<comment type="subcellular location">
    <subcellularLocation>
        <location evidence="1">Membrane</location>
        <topology evidence="1">Single-pass membrane protein</topology>
    </subcellularLocation>
</comment>
<sequence>MCKSGECILAEWTCDTQADCQDGSDEQECECVCRGEHKFQCQNGKCVPSSFICDSDNDCGDMSDETDCPPPHPSVCSDHLSVRGCLQMNDTSTPICLDDDLGFKYCRKFCNLCLSDE</sequence>
<dbReference type="EMBL" id="PZQS01000005">
    <property type="protein sequence ID" value="PVD30332.1"/>
    <property type="molecule type" value="Genomic_DNA"/>
</dbReference>
<keyword evidence="5" id="KW-0472">Membrane</keyword>
<dbReference type="GO" id="GO:0042562">
    <property type="term" value="F:hormone binding"/>
    <property type="evidence" value="ECO:0007669"/>
    <property type="project" value="TreeGrafter"/>
</dbReference>
<dbReference type="PRINTS" id="PR00261">
    <property type="entry name" value="LDLRECEPTOR"/>
</dbReference>
<dbReference type="PANTHER" id="PTHR22722:SF14">
    <property type="entry name" value="MEGALIN, ISOFORM A"/>
    <property type="match status" value="1"/>
</dbReference>
<dbReference type="PANTHER" id="PTHR22722">
    <property type="entry name" value="LOW-DENSITY LIPOPROTEIN RECEPTOR-RELATED PROTEIN 2-RELATED"/>
    <property type="match status" value="1"/>
</dbReference>
<dbReference type="Pfam" id="PF00057">
    <property type="entry name" value="Ldl_recept_a"/>
    <property type="match status" value="2"/>
</dbReference>
<keyword evidence="8" id="KW-0325">Glycoprotein</keyword>
<dbReference type="GO" id="GO:0006898">
    <property type="term" value="P:receptor-mediated endocytosis"/>
    <property type="evidence" value="ECO:0007669"/>
    <property type="project" value="TreeGrafter"/>
</dbReference>
<organism evidence="10 11">
    <name type="scientific">Pomacea canaliculata</name>
    <name type="common">Golden apple snail</name>
    <dbReference type="NCBI Taxonomy" id="400727"/>
    <lineage>
        <taxon>Eukaryota</taxon>
        <taxon>Metazoa</taxon>
        <taxon>Spiralia</taxon>
        <taxon>Lophotrochozoa</taxon>
        <taxon>Mollusca</taxon>
        <taxon>Gastropoda</taxon>
        <taxon>Caenogastropoda</taxon>
        <taxon>Architaenioglossa</taxon>
        <taxon>Ampullarioidea</taxon>
        <taxon>Ampullariidae</taxon>
        <taxon>Pomacea</taxon>
    </lineage>
</organism>
<feature type="disulfide bond" evidence="9">
    <location>
        <begin position="41"/>
        <end position="59"/>
    </location>
</feature>
<evidence type="ECO:0000256" key="6">
    <source>
        <dbReference type="ARBA" id="ARBA00023157"/>
    </source>
</evidence>
<feature type="disulfide bond" evidence="9">
    <location>
        <begin position="14"/>
        <end position="29"/>
    </location>
</feature>
<gene>
    <name evidence="10" type="ORF">C0Q70_09596</name>
</gene>
<dbReference type="InterPro" id="IPR023415">
    <property type="entry name" value="LDLR_class-A_CS"/>
</dbReference>